<evidence type="ECO:0000313" key="1">
    <source>
        <dbReference type="EMBL" id="TCO91658.1"/>
    </source>
</evidence>
<proteinExistence type="predicted"/>
<name>A0A4R2LRY8_9BACE</name>
<dbReference type="EMBL" id="SLXB01000012">
    <property type="protein sequence ID" value="TCO91658.1"/>
    <property type="molecule type" value="Genomic_DNA"/>
</dbReference>
<protein>
    <submittedName>
        <fullName evidence="1">Uncharacterized protein</fullName>
    </submittedName>
</protein>
<evidence type="ECO:0000313" key="2">
    <source>
        <dbReference type="Proteomes" id="UP000295600"/>
    </source>
</evidence>
<comment type="caution">
    <text evidence="1">The sequence shown here is derived from an EMBL/GenBank/DDBJ whole genome shotgun (WGS) entry which is preliminary data.</text>
</comment>
<sequence>MGHGTIWEINTTRLIGELMTTMWPVPLTSSPHRYRRCFNSDPYTLTTPTNSLPSMKSYRISKRMQEAAEFRKSCLINIDMTGASPTAYDRSALILHAIYPQLPFRHVVCRDGQKHPMVTDIPQKIIREVCRKYRLVEATAAVISGGR</sequence>
<accession>A0A4R2LRY8</accession>
<gene>
    <name evidence="1" type="ORF">EV202_11272</name>
</gene>
<reference evidence="1 2" key="1">
    <citation type="submission" date="2019-03" db="EMBL/GenBank/DDBJ databases">
        <title>Genomic Encyclopedia of Type Strains, Phase IV (KMG-IV): sequencing the most valuable type-strain genomes for metagenomic binning, comparative biology and taxonomic classification.</title>
        <authorList>
            <person name="Goeker M."/>
        </authorList>
    </citation>
    <scope>NUCLEOTIDE SEQUENCE [LARGE SCALE GENOMIC DNA]</scope>
    <source>
        <strain evidence="1 2">DSM 23917</strain>
    </source>
</reference>
<dbReference type="Proteomes" id="UP000295600">
    <property type="component" value="Unassembled WGS sequence"/>
</dbReference>
<organism evidence="1 2">
    <name type="scientific">Prevotella heparinolytica</name>
    <dbReference type="NCBI Taxonomy" id="28113"/>
    <lineage>
        <taxon>Bacteria</taxon>
        <taxon>Pseudomonadati</taxon>
        <taxon>Bacteroidota</taxon>
        <taxon>Bacteroidia</taxon>
        <taxon>Bacteroidales</taxon>
        <taxon>Bacteroidaceae</taxon>
        <taxon>Bacteroides</taxon>
    </lineage>
</organism>
<dbReference type="AlphaFoldDB" id="A0A4R2LRY8"/>